<dbReference type="Gene3D" id="3.20.20.210">
    <property type="match status" value="1"/>
</dbReference>
<dbReference type="InterPro" id="IPR038071">
    <property type="entry name" value="UROD/MetE-like_sf"/>
</dbReference>
<keyword evidence="3" id="KW-1185">Reference proteome</keyword>
<dbReference type="GO" id="GO:0003871">
    <property type="term" value="F:5-methyltetrahydropteroyltriglutamate-homocysteine S-methyltransferase activity"/>
    <property type="evidence" value="ECO:0007669"/>
    <property type="project" value="InterPro"/>
</dbReference>
<dbReference type="GO" id="GO:0008270">
    <property type="term" value="F:zinc ion binding"/>
    <property type="evidence" value="ECO:0007669"/>
    <property type="project" value="InterPro"/>
</dbReference>
<dbReference type="GO" id="GO:0008652">
    <property type="term" value="P:amino acid biosynthetic process"/>
    <property type="evidence" value="ECO:0007669"/>
    <property type="project" value="InterPro"/>
</dbReference>
<dbReference type="SUPFAM" id="SSF51726">
    <property type="entry name" value="UROD/MetE-like"/>
    <property type="match status" value="1"/>
</dbReference>
<protein>
    <recommendedName>
        <fullName evidence="1">Cobalamin-independent methionine synthase MetE N-terminal domain-containing protein</fullName>
    </recommendedName>
</protein>
<comment type="caution">
    <text evidence="2">The sequence shown here is derived from an EMBL/GenBank/DDBJ whole genome shotgun (WGS) entry which is preliminary data.</text>
</comment>
<dbReference type="InterPro" id="IPR013215">
    <property type="entry name" value="Cbl-indep_Met_Synth_N"/>
</dbReference>
<gene>
    <name evidence="2" type="ORF">MKW98_032592</name>
</gene>
<evidence type="ECO:0000259" key="1">
    <source>
        <dbReference type="Pfam" id="PF08267"/>
    </source>
</evidence>
<sequence>MHSSILQREVIAELKADGASWIQFDEPKLVMDLDAGKLNAFTDAYSRLKSIMFGLMLLDLASSPETLTALEGIVVKVVLVKETDR</sequence>
<dbReference type="AlphaFoldDB" id="A0AAD4SVR4"/>
<evidence type="ECO:0000313" key="3">
    <source>
        <dbReference type="Proteomes" id="UP001202328"/>
    </source>
</evidence>
<dbReference type="PANTHER" id="PTHR30519">
    <property type="entry name" value="5-METHYLTETRAHYDROPTEROYLTRIGLUTAMATE--HOMOCYSTEINE METHYLTRANSFERASE"/>
    <property type="match status" value="1"/>
</dbReference>
<dbReference type="Proteomes" id="UP001202328">
    <property type="component" value="Unassembled WGS sequence"/>
</dbReference>
<proteinExistence type="predicted"/>
<feature type="domain" description="Cobalamin-independent methionine synthase MetE N-terminal" evidence="1">
    <location>
        <begin position="8"/>
        <end position="50"/>
    </location>
</feature>
<accession>A0AAD4SVR4</accession>
<reference evidence="2" key="1">
    <citation type="submission" date="2022-04" db="EMBL/GenBank/DDBJ databases">
        <title>A functionally conserved STORR gene fusion in Papaver species that diverged 16.8 million years ago.</title>
        <authorList>
            <person name="Catania T."/>
        </authorList>
    </citation>
    <scope>NUCLEOTIDE SEQUENCE</scope>
    <source>
        <strain evidence="2">S-188037</strain>
    </source>
</reference>
<name>A0AAD4SVR4_9MAGN</name>
<dbReference type="Pfam" id="PF08267">
    <property type="entry name" value="Meth_synt_1"/>
    <property type="match status" value="1"/>
</dbReference>
<dbReference type="EMBL" id="JAJJMB010008334">
    <property type="protein sequence ID" value="KAI3924391.1"/>
    <property type="molecule type" value="Genomic_DNA"/>
</dbReference>
<evidence type="ECO:0000313" key="2">
    <source>
        <dbReference type="EMBL" id="KAI3924391.1"/>
    </source>
</evidence>
<organism evidence="2 3">
    <name type="scientific">Papaver atlanticum</name>
    <dbReference type="NCBI Taxonomy" id="357466"/>
    <lineage>
        <taxon>Eukaryota</taxon>
        <taxon>Viridiplantae</taxon>
        <taxon>Streptophyta</taxon>
        <taxon>Embryophyta</taxon>
        <taxon>Tracheophyta</taxon>
        <taxon>Spermatophyta</taxon>
        <taxon>Magnoliopsida</taxon>
        <taxon>Ranunculales</taxon>
        <taxon>Papaveraceae</taxon>
        <taxon>Papaveroideae</taxon>
        <taxon>Papaver</taxon>
    </lineage>
</organism>